<name>A0A396GRV3_MEDTR</name>
<sequence length="58" mass="6276">MLCLPSRVLPNPDRRSEYVGSCLDIGIQFSEPYLLEVETASIFSSSVAGVHATDFSAV</sequence>
<reference evidence="1" key="1">
    <citation type="journal article" date="2018" name="Nat. Plants">
        <title>Whole-genome landscape of Medicago truncatula symbiotic genes.</title>
        <authorList>
            <person name="Pecrix Y."/>
            <person name="Gamas P."/>
            <person name="Carrere S."/>
        </authorList>
    </citation>
    <scope>NUCLEOTIDE SEQUENCE</scope>
    <source>
        <tissue evidence="1">Leaves</tissue>
    </source>
</reference>
<gene>
    <name evidence="1" type="ORF">MtrunA17_Chr8g0385801</name>
</gene>
<evidence type="ECO:0000313" key="1">
    <source>
        <dbReference type="EMBL" id="RHN43253.1"/>
    </source>
</evidence>
<dbReference type="AlphaFoldDB" id="A0A396GRV3"/>
<dbReference type="Proteomes" id="UP000265566">
    <property type="component" value="Chromosome 8"/>
</dbReference>
<protein>
    <submittedName>
        <fullName evidence="1">Uncharacterized protein</fullName>
    </submittedName>
</protein>
<proteinExistence type="predicted"/>
<accession>A0A396GRV3</accession>
<organism evidence="1">
    <name type="scientific">Medicago truncatula</name>
    <name type="common">Barrel medic</name>
    <name type="synonym">Medicago tribuloides</name>
    <dbReference type="NCBI Taxonomy" id="3880"/>
    <lineage>
        <taxon>Eukaryota</taxon>
        <taxon>Viridiplantae</taxon>
        <taxon>Streptophyta</taxon>
        <taxon>Embryophyta</taxon>
        <taxon>Tracheophyta</taxon>
        <taxon>Spermatophyta</taxon>
        <taxon>Magnoliopsida</taxon>
        <taxon>eudicotyledons</taxon>
        <taxon>Gunneridae</taxon>
        <taxon>Pentapetalae</taxon>
        <taxon>rosids</taxon>
        <taxon>fabids</taxon>
        <taxon>Fabales</taxon>
        <taxon>Fabaceae</taxon>
        <taxon>Papilionoideae</taxon>
        <taxon>50 kb inversion clade</taxon>
        <taxon>NPAAA clade</taxon>
        <taxon>Hologalegina</taxon>
        <taxon>IRL clade</taxon>
        <taxon>Trifolieae</taxon>
        <taxon>Medicago</taxon>
    </lineage>
</organism>
<dbReference type="EMBL" id="PSQE01000008">
    <property type="protein sequence ID" value="RHN43253.1"/>
    <property type="molecule type" value="Genomic_DNA"/>
</dbReference>
<dbReference type="Gramene" id="rna49798">
    <property type="protein sequence ID" value="RHN43253.1"/>
    <property type="gene ID" value="gene49798"/>
</dbReference>
<comment type="caution">
    <text evidence="1">The sequence shown here is derived from an EMBL/GenBank/DDBJ whole genome shotgun (WGS) entry which is preliminary data.</text>
</comment>